<comment type="similarity">
    <text evidence="1">Belongs to the glyoxalase I family.</text>
</comment>
<dbReference type="PANTHER" id="PTHR46466">
    <property type="entry name" value="GLYOXALASE DOMAIN-CONTAINING PROTEIN 4"/>
    <property type="match status" value="1"/>
</dbReference>
<name>A0A7R8ZQQ3_9CRUS</name>
<evidence type="ECO:0000256" key="2">
    <source>
        <dbReference type="ARBA" id="ARBA00022737"/>
    </source>
</evidence>
<dbReference type="Pfam" id="PF21701">
    <property type="entry name" value="GLOD4_C"/>
    <property type="match status" value="1"/>
</dbReference>
<protein>
    <submittedName>
        <fullName evidence="3">Uncharacterized protein</fullName>
    </submittedName>
</protein>
<dbReference type="InterPro" id="IPR037523">
    <property type="entry name" value="VOC_core"/>
</dbReference>
<reference evidence="3" key="1">
    <citation type="submission" date="2020-11" db="EMBL/GenBank/DDBJ databases">
        <authorList>
            <person name="Tran Van P."/>
        </authorList>
    </citation>
    <scope>NUCLEOTIDE SEQUENCE</scope>
</reference>
<dbReference type="EMBL" id="OB661644">
    <property type="protein sequence ID" value="CAD7228662.1"/>
    <property type="molecule type" value="Genomic_DNA"/>
</dbReference>
<accession>A0A7R8ZQQ3</accession>
<dbReference type="InterPro" id="IPR043193">
    <property type="entry name" value="GLOD4"/>
</dbReference>
<proteinExistence type="inferred from homology"/>
<dbReference type="InterPro" id="IPR059155">
    <property type="entry name" value="GLOD4_dom"/>
</dbReference>
<dbReference type="Gene3D" id="3.10.180.10">
    <property type="entry name" value="2,3-Dihydroxybiphenyl 1,2-Dioxygenase, domain 1"/>
    <property type="match status" value="2"/>
</dbReference>
<dbReference type="OrthoDB" id="1545884at2759"/>
<dbReference type="PROSITE" id="PS51819">
    <property type="entry name" value="VOC"/>
    <property type="match status" value="1"/>
</dbReference>
<dbReference type="PANTHER" id="PTHR46466:SF1">
    <property type="entry name" value="GLYOXALASE DOMAIN-CONTAINING PROTEIN 4"/>
    <property type="match status" value="1"/>
</dbReference>
<dbReference type="SUPFAM" id="SSF54593">
    <property type="entry name" value="Glyoxalase/Bleomycin resistance protein/Dihydroxybiphenyl dioxygenase"/>
    <property type="match status" value="1"/>
</dbReference>
<gene>
    <name evidence="3" type="ORF">CTOB1V02_LOCUS6541</name>
</gene>
<dbReference type="AlphaFoldDB" id="A0A7R8ZQQ3"/>
<dbReference type="Pfam" id="PF21207">
    <property type="entry name" value="GLOD4_N"/>
    <property type="match status" value="1"/>
</dbReference>
<evidence type="ECO:0000256" key="1">
    <source>
        <dbReference type="ARBA" id="ARBA00010363"/>
    </source>
</evidence>
<evidence type="ECO:0000313" key="3">
    <source>
        <dbReference type="EMBL" id="CAD7228662.1"/>
    </source>
</evidence>
<keyword evidence="2" id="KW-0677">Repeat</keyword>
<dbReference type="InterPro" id="IPR029068">
    <property type="entry name" value="Glyas_Bleomycin-R_OHBP_Dase"/>
</dbReference>
<dbReference type="InterPro" id="IPR043194">
    <property type="entry name" value="GLOD4_C"/>
</dbReference>
<sequence>MVGYGPEDSNFVLELTYNYGIGDYPRGNDLLGIEVASSEAMQAARDLNWTPMRELSSGGGVELEAPGGYPFQLKEGDRSSNNGDPVRKVTLASTSLEKSMLFWKDTLGMQEAKSATTSAKCLTFGPGQAQLELYQIDSPVDHSKAFGRIAFSIPRQSLPDIQCTVKERWGEAAILTPLVALDTPGKATVEVVILADPDGHEICFVGDEAFRELSQVDPAAEKLLQEAMEADKSKEWFSKKGIPKPTA</sequence>
<organism evidence="3">
    <name type="scientific">Cyprideis torosa</name>
    <dbReference type="NCBI Taxonomy" id="163714"/>
    <lineage>
        <taxon>Eukaryota</taxon>
        <taxon>Metazoa</taxon>
        <taxon>Ecdysozoa</taxon>
        <taxon>Arthropoda</taxon>
        <taxon>Crustacea</taxon>
        <taxon>Oligostraca</taxon>
        <taxon>Ostracoda</taxon>
        <taxon>Podocopa</taxon>
        <taxon>Podocopida</taxon>
        <taxon>Cytherocopina</taxon>
        <taxon>Cytheroidea</taxon>
        <taxon>Cytherideidae</taxon>
        <taxon>Cyprideis</taxon>
    </lineage>
</organism>
<dbReference type="CDD" id="cd16357">
    <property type="entry name" value="GLOD4_C"/>
    <property type="match status" value="1"/>
</dbReference>